<comment type="caution">
    <text evidence="2">The sequence shown here is derived from an EMBL/GenBank/DDBJ whole genome shotgun (WGS) entry which is preliminary data.</text>
</comment>
<gene>
    <name evidence="2" type="ORF">CVT25_004338</name>
</gene>
<name>A0A409XQ50_PSICY</name>
<evidence type="ECO:0000313" key="3">
    <source>
        <dbReference type="Proteomes" id="UP000283269"/>
    </source>
</evidence>
<evidence type="ECO:0008006" key="4">
    <source>
        <dbReference type="Google" id="ProtNLM"/>
    </source>
</evidence>
<dbReference type="Proteomes" id="UP000283269">
    <property type="component" value="Unassembled WGS sequence"/>
</dbReference>
<feature type="compositionally biased region" description="Low complexity" evidence="1">
    <location>
        <begin position="8"/>
        <end position="21"/>
    </location>
</feature>
<reference evidence="2 3" key="1">
    <citation type="journal article" date="2018" name="Evol. Lett.">
        <title>Horizontal gene cluster transfer increased hallucinogenic mushroom diversity.</title>
        <authorList>
            <person name="Reynolds H.T."/>
            <person name="Vijayakumar V."/>
            <person name="Gluck-Thaler E."/>
            <person name="Korotkin H.B."/>
            <person name="Matheny P.B."/>
            <person name="Slot J.C."/>
        </authorList>
    </citation>
    <scope>NUCLEOTIDE SEQUENCE [LARGE SCALE GENOMIC DNA]</scope>
    <source>
        <strain evidence="2 3">2631</strain>
    </source>
</reference>
<dbReference type="OrthoDB" id="3252135at2759"/>
<accession>A0A409XQ50</accession>
<protein>
    <recommendedName>
        <fullName evidence="4">Arrestin-like N-terminal domain-containing protein</fullName>
    </recommendedName>
</protein>
<organism evidence="2 3">
    <name type="scientific">Psilocybe cyanescens</name>
    <dbReference type="NCBI Taxonomy" id="93625"/>
    <lineage>
        <taxon>Eukaryota</taxon>
        <taxon>Fungi</taxon>
        <taxon>Dikarya</taxon>
        <taxon>Basidiomycota</taxon>
        <taxon>Agaricomycotina</taxon>
        <taxon>Agaricomycetes</taxon>
        <taxon>Agaricomycetidae</taxon>
        <taxon>Agaricales</taxon>
        <taxon>Agaricineae</taxon>
        <taxon>Strophariaceae</taxon>
        <taxon>Psilocybe</taxon>
    </lineage>
</organism>
<dbReference type="EMBL" id="NHYD01000963">
    <property type="protein sequence ID" value="PPQ92850.1"/>
    <property type="molecule type" value="Genomic_DNA"/>
</dbReference>
<keyword evidence="3" id="KW-1185">Reference proteome</keyword>
<evidence type="ECO:0000256" key="1">
    <source>
        <dbReference type="SAM" id="MobiDB-lite"/>
    </source>
</evidence>
<proteinExistence type="predicted"/>
<feature type="region of interest" description="Disordered" evidence="1">
    <location>
        <begin position="1"/>
        <end position="21"/>
    </location>
</feature>
<evidence type="ECO:0000313" key="2">
    <source>
        <dbReference type="EMBL" id="PPQ92850.1"/>
    </source>
</evidence>
<dbReference type="InParanoid" id="A0A409XQ50"/>
<sequence length="440" mass="48357">MEFENIASSSELPSYSPSTPSPSYSCELACGERLLEQTPRTRSSRPASTSLFIKKAGKTTIVLNEQEDGATIPRYGRQGIISGSVFLENTENIVDVTIKVKGKMDLTISEAGGESIKLIEDTYTLWSQASSTPRTERPTCPSQIAFSAILPTTFTADGKQIPLPPSYSVNHYAVPSLFVRCSYTLHLVITQTRYKKMDIWPKTKQIMVPFNYVPRTRAHRPIIPSPCFFSSVKTSPEEWYQAVTPLKMRPNVQLEPIYCHLFVPGARIYGLKDTIPFHVQLSGNVCALREIFSVQLDRVLSVDSYNTVASKKSPADKPLLKVSLLRQVSVTMKGLKSFKNTIIGEGSIWPIPPDLSACTLGTCREGHVDWEGELRCSEDITAGGFDASSVHVKDFISLTLSPPTPQSSLLALQITVPIRLVTDSCDVSGFDLAVPTGGDT</sequence>
<dbReference type="STRING" id="93625.A0A409XQ50"/>
<dbReference type="AlphaFoldDB" id="A0A409XQ50"/>